<gene>
    <name evidence="1" type="ORF">DCMF_23640</name>
</gene>
<dbReference type="EMBL" id="CP017634">
    <property type="protein sequence ID" value="ATW27345.1"/>
    <property type="molecule type" value="Genomic_DNA"/>
</dbReference>
<dbReference type="AlphaFoldDB" id="A0A3G1KYQ5"/>
<organism evidence="1 2">
    <name type="scientific">Formimonas warabiya</name>
    <dbReference type="NCBI Taxonomy" id="1761012"/>
    <lineage>
        <taxon>Bacteria</taxon>
        <taxon>Bacillati</taxon>
        <taxon>Bacillota</taxon>
        <taxon>Clostridia</taxon>
        <taxon>Eubacteriales</taxon>
        <taxon>Peptococcaceae</taxon>
        <taxon>Candidatus Formimonas</taxon>
    </lineage>
</organism>
<protein>
    <submittedName>
        <fullName evidence="1">Uncharacterized protein</fullName>
    </submittedName>
</protein>
<evidence type="ECO:0000313" key="1">
    <source>
        <dbReference type="EMBL" id="ATW27345.1"/>
    </source>
</evidence>
<name>A0A3G1KYQ5_FORW1</name>
<proteinExistence type="predicted"/>
<evidence type="ECO:0000313" key="2">
    <source>
        <dbReference type="Proteomes" id="UP000323521"/>
    </source>
</evidence>
<reference evidence="1 2" key="1">
    <citation type="submission" date="2016-10" db="EMBL/GenBank/DDBJ databases">
        <title>Complete Genome Sequence of Peptococcaceae strain DCMF.</title>
        <authorList>
            <person name="Edwards R.J."/>
            <person name="Holland S.I."/>
            <person name="Deshpande N.P."/>
            <person name="Wong Y.K."/>
            <person name="Ertan H."/>
            <person name="Manefield M."/>
            <person name="Russell T.L."/>
            <person name="Lee M.J."/>
        </authorList>
    </citation>
    <scope>NUCLEOTIDE SEQUENCE [LARGE SCALE GENOMIC DNA]</scope>
    <source>
        <strain evidence="1 2">DCMF</strain>
    </source>
</reference>
<sequence length="81" mass="9719">MKINLGHINQPLRMLDLFSISLYDRLDRNKFVPWQVRSRNIYSPLRNTFRGAYFCLPIIPHSMRDVNFLSLQMIDYFVALK</sequence>
<dbReference type="Proteomes" id="UP000323521">
    <property type="component" value="Chromosome"/>
</dbReference>
<dbReference type="KEGG" id="fwa:DCMF_23640"/>
<accession>A0A3G1KYQ5</accession>
<keyword evidence="2" id="KW-1185">Reference proteome</keyword>